<dbReference type="Proteomes" id="UP000652761">
    <property type="component" value="Unassembled WGS sequence"/>
</dbReference>
<dbReference type="OrthoDB" id="2011366at2759"/>
<dbReference type="Pfam" id="PF03004">
    <property type="entry name" value="Transposase_24"/>
    <property type="match status" value="1"/>
</dbReference>
<reference evidence="2" key="1">
    <citation type="submission" date="2017-07" db="EMBL/GenBank/DDBJ databases">
        <title>Taro Niue Genome Assembly and Annotation.</title>
        <authorList>
            <person name="Atibalentja N."/>
            <person name="Keating K."/>
            <person name="Fields C.J."/>
        </authorList>
    </citation>
    <scope>NUCLEOTIDE SEQUENCE</scope>
    <source>
        <strain evidence="2">Niue_2</strain>
        <tissue evidence="2">Leaf</tissue>
    </source>
</reference>
<feature type="region of interest" description="Disordered" evidence="1">
    <location>
        <begin position="55"/>
        <end position="102"/>
    </location>
</feature>
<feature type="compositionally biased region" description="Acidic residues" evidence="1">
    <location>
        <begin position="82"/>
        <end position="94"/>
    </location>
</feature>
<comment type="caution">
    <text evidence="2">The sequence shown here is derived from an EMBL/GenBank/DDBJ whole genome shotgun (WGS) entry which is preliminary data.</text>
</comment>
<keyword evidence="3" id="KW-1185">Reference proteome</keyword>
<accession>A0A843TW84</accession>
<feature type="compositionally biased region" description="Acidic residues" evidence="1">
    <location>
        <begin position="60"/>
        <end position="75"/>
    </location>
</feature>
<gene>
    <name evidence="2" type="ORF">Taro_004872</name>
</gene>
<evidence type="ECO:0000313" key="3">
    <source>
        <dbReference type="Proteomes" id="UP000652761"/>
    </source>
</evidence>
<protein>
    <submittedName>
        <fullName evidence="2">Uncharacterized protein</fullName>
    </submittedName>
</protein>
<evidence type="ECO:0000313" key="2">
    <source>
        <dbReference type="EMBL" id="MQL72539.1"/>
    </source>
</evidence>
<evidence type="ECO:0000256" key="1">
    <source>
        <dbReference type="SAM" id="MobiDB-lite"/>
    </source>
</evidence>
<dbReference type="InterPro" id="IPR004252">
    <property type="entry name" value="Probable_transposase_24"/>
</dbReference>
<sequence>MPYACHITSLLSFIGIPISDSECTTLKSRSSFDLTAAHRMSYKLVDGRVTKTLKGKVQEVDEESGDDEAGDDDSQPEPMDTQGDDVDNDDDVPDDQAPPAQAPSLRDFLAGQLTQMQQQITTSFDQLNVRLDQLEEHVNTRMDELADSHVHLRCLRQRMLSVYRRGKAVFMKALCGRPDSLRAPTWMRRDYWEGLCKIWAVERWQQTSTTMKVNGAANLEANMDTSGSVSFATHQSRLEVFDKTHKKKVTDQYISDRAREVAESYSQQMIEKYAGEEEQLQLDLEVWAAASDAPKKGHVYGFGHSMDMGRVLSDALSSASQTSAFTTPGAPGTPNEMISFIRDEISGLESRLAQTMQMQMSDAIQAQLSQALS</sequence>
<dbReference type="AlphaFoldDB" id="A0A843TW84"/>
<name>A0A843TW84_COLES</name>
<organism evidence="2 3">
    <name type="scientific">Colocasia esculenta</name>
    <name type="common">Wild taro</name>
    <name type="synonym">Arum esculentum</name>
    <dbReference type="NCBI Taxonomy" id="4460"/>
    <lineage>
        <taxon>Eukaryota</taxon>
        <taxon>Viridiplantae</taxon>
        <taxon>Streptophyta</taxon>
        <taxon>Embryophyta</taxon>
        <taxon>Tracheophyta</taxon>
        <taxon>Spermatophyta</taxon>
        <taxon>Magnoliopsida</taxon>
        <taxon>Liliopsida</taxon>
        <taxon>Araceae</taxon>
        <taxon>Aroideae</taxon>
        <taxon>Colocasieae</taxon>
        <taxon>Colocasia</taxon>
    </lineage>
</organism>
<proteinExistence type="predicted"/>
<dbReference type="EMBL" id="NMUH01000134">
    <property type="protein sequence ID" value="MQL72539.1"/>
    <property type="molecule type" value="Genomic_DNA"/>
</dbReference>